<dbReference type="FunFam" id="3.20.20.70:FF:000024">
    <property type="entry name" value="Indole-3-glycerol phosphate synthase"/>
    <property type="match status" value="1"/>
</dbReference>
<sequence>MATILEQIVADKYVEVSLMKQAKPLNNFKQDVLASPRDFYAALSAANPAFILECKPKSPSKGVINPDFNLPKILKAYQPFATCVSVLTDHKYFGGSYENLTLAEQMVDQPLLCKDFIIDAYQIYYARLKGAHAVLLMLSVLSDAQYLALREVAHSLKMGVLTETSNAAEVKRAIALDARVIGINNRDLHTLTVDLNTTRRLAALIPEDRIVISESGIASHQDVVDLSSVADGFLVGSHLMGAVNLESAVRALIVGTHKVCGLTTLEAAQAAFDAGAYYGGLIFVEKSPRFITPAKAKALQVVPLQYVGVFQNETLERVVTISNALNLKAVQLHGDESLDYIDALREKLPKTTEIFKALDATNMAEYQSYLTHRAIDCIVLDYQSGGTGKSFDWSILDDLPAHRYLLAGGVGAHNVRDALTHPIMGVDMNSALEMNKGEKSPEKIHTVFHMIRTSIKN</sequence>
<evidence type="ECO:0000256" key="16">
    <source>
        <dbReference type="HAMAP-Rule" id="MF_00135"/>
    </source>
</evidence>
<dbReference type="PANTHER" id="PTHR22854">
    <property type="entry name" value="TRYPTOPHAN BIOSYNTHESIS PROTEIN"/>
    <property type="match status" value="1"/>
</dbReference>
<comment type="catalytic activity">
    <reaction evidence="2 15">
        <text>1-(2-carboxyphenylamino)-1-deoxy-D-ribulose 5-phosphate + H(+) = (1S,2R)-1-C-(indol-3-yl)glycerol 3-phosphate + CO2 + H2O</text>
        <dbReference type="Rhea" id="RHEA:23476"/>
        <dbReference type="ChEBI" id="CHEBI:15377"/>
        <dbReference type="ChEBI" id="CHEBI:15378"/>
        <dbReference type="ChEBI" id="CHEBI:16526"/>
        <dbReference type="ChEBI" id="CHEBI:58613"/>
        <dbReference type="ChEBI" id="CHEBI:58866"/>
        <dbReference type="EC" id="4.1.1.48"/>
    </reaction>
</comment>
<comment type="caution">
    <text evidence="19">The sequence shown here is derived from an EMBL/GenBank/DDBJ whole genome shotgun (WGS) entry which is preliminary data.</text>
</comment>
<evidence type="ECO:0000256" key="14">
    <source>
        <dbReference type="ARBA" id="ARBA00025592"/>
    </source>
</evidence>
<evidence type="ECO:0000256" key="7">
    <source>
        <dbReference type="ARBA" id="ARBA00022605"/>
    </source>
</evidence>
<feature type="domain" description="N-(5'phosphoribosyl) anthranilate isomerase (PRAI)" evidence="18">
    <location>
        <begin position="258"/>
        <end position="448"/>
    </location>
</feature>
<evidence type="ECO:0000256" key="11">
    <source>
        <dbReference type="ARBA" id="ARBA00023235"/>
    </source>
</evidence>
<keyword evidence="7 15" id="KW-0028">Amino-acid biosynthesis</keyword>
<comment type="similarity">
    <text evidence="6">In the C-terminal section; belongs to the TrpF family.</text>
</comment>
<organism evidence="19 20">
    <name type="scientific">Wohlfahrtiimonas chitiniclastica</name>
    <dbReference type="NCBI Taxonomy" id="400946"/>
    <lineage>
        <taxon>Bacteria</taxon>
        <taxon>Pseudomonadati</taxon>
        <taxon>Pseudomonadota</taxon>
        <taxon>Gammaproteobacteria</taxon>
        <taxon>Cardiobacteriales</taxon>
        <taxon>Ignatzschineriaceae</taxon>
        <taxon>Wohlfahrtiimonas</taxon>
    </lineage>
</organism>
<evidence type="ECO:0000256" key="15">
    <source>
        <dbReference type="HAMAP-Rule" id="MF_00134"/>
    </source>
</evidence>
<dbReference type="GO" id="GO:0004425">
    <property type="term" value="F:indole-3-glycerol-phosphate synthase activity"/>
    <property type="evidence" value="ECO:0007669"/>
    <property type="project" value="UniProtKB-UniRule"/>
</dbReference>
<evidence type="ECO:0000313" key="20">
    <source>
        <dbReference type="Proteomes" id="UP000680020"/>
    </source>
</evidence>
<comment type="similarity">
    <text evidence="5">In the N-terminal section; belongs to the TrpC family.</text>
</comment>
<dbReference type="Pfam" id="PF00697">
    <property type="entry name" value="PRAI"/>
    <property type="match status" value="1"/>
</dbReference>
<evidence type="ECO:0000256" key="8">
    <source>
        <dbReference type="ARBA" id="ARBA00022793"/>
    </source>
</evidence>
<dbReference type="PANTHER" id="PTHR22854:SF2">
    <property type="entry name" value="INDOLE-3-GLYCEROL-PHOSPHATE SYNTHASE"/>
    <property type="match status" value="1"/>
</dbReference>
<dbReference type="EMBL" id="JAGIBU010000001">
    <property type="protein sequence ID" value="MBS7824163.1"/>
    <property type="molecule type" value="Genomic_DNA"/>
</dbReference>
<keyword evidence="10 15" id="KW-0057">Aromatic amino acid biosynthesis</keyword>
<reference evidence="19" key="1">
    <citation type="submission" date="2021-03" db="EMBL/GenBank/DDBJ databases">
        <title>Identification and antibiotic profiling of Wohlfahrtiimonas chitiniclastica, an underestimated human pathogen.</title>
        <authorList>
            <person name="Kopf A."/>
            <person name="Bunk B."/>
            <person name="Coldewey S."/>
            <person name="Gunzer F."/>
            <person name="Riedel T."/>
            <person name="Schroettner P."/>
        </authorList>
    </citation>
    <scope>NUCLEOTIDE SEQUENCE</scope>
    <source>
        <strain evidence="19">DSM 100917</strain>
    </source>
</reference>
<dbReference type="InterPro" id="IPR045186">
    <property type="entry name" value="Indole-3-glycerol_P_synth"/>
</dbReference>
<dbReference type="NCBIfam" id="NF006945">
    <property type="entry name" value="PRK09427.1"/>
    <property type="match status" value="1"/>
</dbReference>
<dbReference type="InterPro" id="IPR001468">
    <property type="entry name" value="Indole-3-GlycerolPSynthase_CS"/>
</dbReference>
<keyword evidence="13" id="KW-0511">Multifunctional enzyme</keyword>
<evidence type="ECO:0000313" key="19">
    <source>
        <dbReference type="EMBL" id="MBS7824163.1"/>
    </source>
</evidence>
<dbReference type="RefSeq" id="WP_213403453.1">
    <property type="nucleotide sequence ID" value="NZ_JAGIBT010000004.1"/>
</dbReference>
<comment type="similarity">
    <text evidence="16">Belongs to the TrpF family.</text>
</comment>
<keyword evidence="8 15" id="KW-0210">Decarboxylase</keyword>
<keyword evidence="11 16" id="KW-0413">Isomerase</keyword>
<dbReference type="SUPFAM" id="SSF51366">
    <property type="entry name" value="Ribulose-phoshate binding barrel"/>
    <property type="match status" value="2"/>
</dbReference>
<proteinExistence type="inferred from homology"/>
<dbReference type="Pfam" id="PF00218">
    <property type="entry name" value="IGPS"/>
    <property type="match status" value="1"/>
</dbReference>
<keyword evidence="9 15" id="KW-0822">Tryptophan biosynthesis</keyword>
<dbReference type="HAMAP" id="MF_00135">
    <property type="entry name" value="PRAI"/>
    <property type="match status" value="1"/>
</dbReference>
<dbReference type="CDD" id="cd00331">
    <property type="entry name" value="IGPS"/>
    <property type="match status" value="1"/>
</dbReference>
<evidence type="ECO:0000256" key="13">
    <source>
        <dbReference type="ARBA" id="ARBA00023268"/>
    </source>
</evidence>
<protein>
    <recommendedName>
        <fullName evidence="15 16">Multifunctional fusion protein</fullName>
    </recommendedName>
    <domain>
        <recommendedName>
            <fullName evidence="15">Indole-3-glycerol phosphate synthase</fullName>
            <shortName evidence="15">IGPS</shortName>
            <ecNumber evidence="15">4.1.1.48</ecNumber>
        </recommendedName>
    </domain>
    <domain>
        <recommendedName>
            <fullName evidence="16">N-(5'-phosphoribosyl)anthranilate isomerase</fullName>
            <shortName evidence="16">PRAI</shortName>
            <ecNumber evidence="16">5.3.1.24</ecNumber>
        </recommendedName>
    </domain>
</protein>
<feature type="domain" description="Indole-3-glycerol phosphate synthase" evidence="17">
    <location>
        <begin position="5"/>
        <end position="252"/>
    </location>
</feature>
<accession>A0AB35C188</accession>
<comment type="catalytic activity">
    <reaction evidence="1 16">
        <text>N-(5-phospho-beta-D-ribosyl)anthranilate = 1-(2-carboxyphenylamino)-1-deoxy-D-ribulose 5-phosphate</text>
        <dbReference type="Rhea" id="RHEA:21540"/>
        <dbReference type="ChEBI" id="CHEBI:18277"/>
        <dbReference type="ChEBI" id="CHEBI:58613"/>
        <dbReference type="EC" id="5.3.1.24"/>
    </reaction>
</comment>
<evidence type="ECO:0000256" key="9">
    <source>
        <dbReference type="ARBA" id="ARBA00022822"/>
    </source>
</evidence>
<dbReference type="InterPro" id="IPR011060">
    <property type="entry name" value="RibuloseP-bd_barrel"/>
</dbReference>
<evidence type="ECO:0000256" key="12">
    <source>
        <dbReference type="ARBA" id="ARBA00023239"/>
    </source>
</evidence>
<dbReference type="GO" id="GO:0000162">
    <property type="term" value="P:L-tryptophan biosynthetic process"/>
    <property type="evidence" value="ECO:0007669"/>
    <property type="project" value="UniProtKB-UniRule"/>
</dbReference>
<evidence type="ECO:0000256" key="5">
    <source>
        <dbReference type="ARBA" id="ARBA00007902"/>
    </source>
</evidence>
<dbReference type="Proteomes" id="UP000680020">
    <property type="component" value="Unassembled WGS sequence"/>
</dbReference>
<evidence type="ECO:0000259" key="18">
    <source>
        <dbReference type="Pfam" id="PF00697"/>
    </source>
</evidence>
<name>A0AB35C188_9GAMM</name>
<gene>
    <name evidence="19" type="primary">trpCF</name>
    <name evidence="15" type="synonym">trpC</name>
    <name evidence="16" type="synonym">trpF</name>
    <name evidence="19" type="ORF">J7561_02950</name>
</gene>
<dbReference type="InterPro" id="IPR013798">
    <property type="entry name" value="Indole-3-glycerol_P_synth_dom"/>
</dbReference>
<dbReference type="Gene3D" id="3.20.20.70">
    <property type="entry name" value="Aldolase class I"/>
    <property type="match status" value="2"/>
</dbReference>
<evidence type="ECO:0000256" key="6">
    <source>
        <dbReference type="ARBA" id="ARBA00009847"/>
    </source>
</evidence>
<evidence type="ECO:0000259" key="17">
    <source>
        <dbReference type="Pfam" id="PF00218"/>
    </source>
</evidence>
<evidence type="ECO:0000256" key="2">
    <source>
        <dbReference type="ARBA" id="ARBA00001633"/>
    </source>
</evidence>
<dbReference type="PROSITE" id="PS00614">
    <property type="entry name" value="IGPS"/>
    <property type="match status" value="1"/>
</dbReference>
<evidence type="ECO:0000256" key="10">
    <source>
        <dbReference type="ARBA" id="ARBA00023141"/>
    </source>
</evidence>
<dbReference type="GO" id="GO:0004640">
    <property type="term" value="F:phosphoribosylanthranilate isomerase activity"/>
    <property type="evidence" value="ECO:0007669"/>
    <property type="project" value="UniProtKB-UniRule"/>
</dbReference>
<dbReference type="EC" id="4.1.1.48" evidence="15"/>
<comment type="pathway">
    <text evidence="3 16">Amino-acid biosynthesis; L-tryptophan biosynthesis; L-tryptophan from chorismate: step 3/5.</text>
</comment>
<evidence type="ECO:0000256" key="3">
    <source>
        <dbReference type="ARBA" id="ARBA00004664"/>
    </source>
</evidence>
<dbReference type="HAMAP" id="MF_00134_B">
    <property type="entry name" value="IGPS_B"/>
    <property type="match status" value="1"/>
</dbReference>
<comment type="pathway">
    <text evidence="4 15">Amino-acid biosynthesis; L-tryptophan biosynthesis; L-tryptophan from chorismate: step 4/5.</text>
</comment>
<dbReference type="AlphaFoldDB" id="A0AB35C188"/>
<comment type="similarity">
    <text evidence="15">Belongs to the TrpC family.</text>
</comment>
<evidence type="ECO:0000256" key="4">
    <source>
        <dbReference type="ARBA" id="ARBA00004696"/>
    </source>
</evidence>
<keyword evidence="12 15" id="KW-0456">Lyase</keyword>
<evidence type="ECO:0000256" key="1">
    <source>
        <dbReference type="ARBA" id="ARBA00001164"/>
    </source>
</evidence>
<dbReference type="InterPro" id="IPR013785">
    <property type="entry name" value="Aldolase_TIM"/>
</dbReference>
<comment type="function">
    <text evidence="14">Bifunctional enzyme that catalyzes two sequential steps of tryptophan biosynthetic pathway. The first reaction is catalyzed by the isomerase, coded by the TrpF domain; the second reaction is catalyzed by the synthase, coded by the TrpC domain.</text>
</comment>
<dbReference type="EC" id="5.3.1.24" evidence="16"/>
<dbReference type="CDD" id="cd00405">
    <property type="entry name" value="PRAI"/>
    <property type="match status" value="1"/>
</dbReference>
<dbReference type="InterPro" id="IPR001240">
    <property type="entry name" value="PRAI_dom"/>
</dbReference>